<name>W9SAT7_9ROSA</name>
<evidence type="ECO:0000256" key="2">
    <source>
        <dbReference type="ARBA" id="ARBA00022679"/>
    </source>
</evidence>
<dbReference type="STRING" id="981085.W9SAT7"/>
<keyword evidence="3" id="KW-0812">Transmembrane</keyword>
<proteinExistence type="inferred from homology"/>
<evidence type="ECO:0008006" key="6">
    <source>
        <dbReference type="Google" id="ProtNLM"/>
    </source>
</evidence>
<dbReference type="Proteomes" id="UP000030645">
    <property type="component" value="Unassembled WGS sequence"/>
</dbReference>
<evidence type="ECO:0000256" key="3">
    <source>
        <dbReference type="SAM" id="Phobius"/>
    </source>
</evidence>
<evidence type="ECO:0000313" key="5">
    <source>
        <dbReference type="Proteomes" id="UP000030645"/>
    </source>
</evidence>
<evidence type="ECO:0000256" key="1">
    <source>
        <dbReference type="ARBA" id="ARBA00005985"/>
    </source>
</evidence>
<organism evidence="4 5">
    <name type="scientific">Morus notabilis</name>
    <dbReference type="NCBI Taxonomy" id="981085"/>
    <lineage>
        <taxon>Eukaryota</taxon>
        <taxon>Viridiplantae</taxon>
        <taxon>Streptophyta</taxon>
        <taxon>Embryophyta</taxon>
        <taxon>Tracheophyta</taxon>
        <taxon>Spermatophyta</taxon>
        <taxon>Magnoliopsida</taxon>
        <taxon>eudicotyledons</taxon>
        <taxon>Gunneridae</taxon>
        <taxon>Pentapetalae</taxon>
        <taxon>rosids</taxon>
        <taxon>fabids</taxon>
        <taxon>Rosales</taxon>
        <taxon>Moraceae</taxon>
        <taxon>Moreae</taxon>
        <taxon>Morus</taxon>
    </lineage>
</organism>
<keyword evidence="5" id="KW-1185">Reference proteome</keyword>
<dbReference type="PANTHER" id="PTHR43009:SF10">
    <property type="entry name" value="HOMOGENTISATE SOLANESYLTRANSFERASE, CHLOROPLASTIC"/>
    <property type="match status" value="1"/>
</dbReference>
<protein>
    <recommendedName>
        <fullName evidence="6">Homogentisate phytyltransferase 2</fullName>
    </recommendedName>
</protein>
<feature type="transmembrane region" description="Helical" evidence="3">
    <location>
        <begin position="195"/>
        <end position="217"/>
    </location>
</feature>
<feature type="transmembrane region" description="Helical" evidence="3">
    <location>
        <begin position="149"/>
        <end position="167"/>
    </location>
</feature>
<comment type="similarity">
    <text evidence="1">Belongs to the UbiA prenyltransferase family.</text>
</comment>
<accession>W9SAT7</accession>
<gene>
    <name evidence="4" type="ORF">L484_017898</name>
</gene>
<keyword evidence="3" id="KW-0472">Membrane</keyword>
<dbReference type="PANTHER" id="PTHR43009">
    <property type="entry name" value="HOMOGENTISATE SOLANESYLTRANSFERASE, CHLOROPLASTIC"/>
    <property type="match status" value="1"/>
</dbReference>
<keyword evidence="3" id="KW-1133">Transmembrane helix</keyword>
<dbReference type="EMBL" id="KE345896">
    <property type="protein sequence ID" value="EXC19921.1"/>
    <property type="molecule type" value="Genomic_DNA"/>
</dbReference>
<reference evidence="5" key="1">
    <citation type="submission" date="2013-01" db="EMBL/GenBank/DDBJ databases">
        <title>Draft Genome Sequence of a Mulberry Tree, Morus notabilis C.K. Schneid.</title>
        <authorList>
            <person name="He N."/>
            <person name="Zhao S."/>
        </authorList>
    </citation>
    <scope>NUCLEOTIDE SEQUENCE</scope>
</reference>
<dbReference type="AlphaFoldDB" id="W9SAT7"/>
<keyword evidence="2" id="KW-0808">Transferase</keyword>
<evidence type="ECO:0000313" key="4">
    <source>
        <dbReference type="EMBL" id="EXC19921.1"/>
    </source>
</evidence>
<dbReference type="GO" id="GO:0016740">
    <property type="term" value="F:transferase activity"/>
    <property type="evidence" value="ECO:0007669"/>
    <property type="project" value="UniProtKB-KW"/>
</dbReference>
<sequence length="309" mass="34394">MDLPISHSPLGTSPFISQRSRFSNFQVKGSIPIKPTIKDIKPSNFPSSKWPTNKLIQPIGLYGDSRLSKPLLFGQHNRNYVKASAELDFPDKNQPDEAAASNLVAKVLRFGSSLWRFIRPYSMTQPFTASICLFARVLVENRQLFQWSLLFKAFLGLISVVLAFVYLNGINQIFDVEIDRYNIRTFAAQFGPKKIAFLGTSIILLTYAGAIVAAIYMPQARKLEKANYVMRFFSLLCLLSRPSGSPSPTLPFSPGFLSDDLYSAGNILLSPETSLGSFGKPASLCGLAWTRSFFVVGAPTEVLRFWLTL</sequence>